<gene>
    <name evidence="14" type="ORF">NESG_02080</name>
</gene>
<comment type="similarity">
    <text evidence="3">Belongs to the NUF2 family.</text>
</comment>
<evidence type="ECO:0000256" key="5">
    <source>
        <dbReference type="ARBA" id="ARBA00022618"/>
    </source>
</evidence>
<dbReference type="Proteomes" id="UP000054524">
    <property type="component" value="Unassembled WGS sequence"/>
</dbReference>
<dbReference type="Gene3D" id="1.10.418.60">
    <property type="entry name" value="Ncd80 complex, Nuf2 subunit"/>
    <property type="match status" value="1"/>
</dbReference>
<feature type="domain" description="Nuf2 DHR10-like" evidence="13">
    <location>
        <begin position="249"/>
        <end position="364"/>
    </location>
</feature>
<feature type="coiled-coil region" evidence="11">
    <location>
        <begin position="292"/>
        <end position="326"/>
    </location>
</feature>
<protein>
    <recommendedName>
        <fullName evidence="16">Kinetochore protein Nuf2</fullName>
    </recommendedName>
</protein>
<evidence type="ECO:0000256" key="6">
    <source>
        <dbReference type="ARBA" id="ARBA00022776"/>
    </source>
</evidence>
<evidence type="ECO:0000259" key="12">
    <source>
        <dbReference type="Pfam" id="PF03800"/>
    </source>
</evidence>
<keyword evidence="6" id="KW-0498">Mitosis</keyword>
<evidence type="ECO:0000256" key="1">
    <source>
        <dbReference type="ARBA" id="ARBA00004123"/>
    </source>
</evidence>
<dbReference type="RefSeq" id="XP_052903864.1">
    <property type="nucleotide sequence ID" value="XM_053049693.1"/>
</dbReference>
<reference evidence="14 15" key="1">
    <citation type="journal article" date="2014" name="Genome Announc.">
        <title>Genome Sequence of the Microsporidian Species Nematocida sp1 Strain ERTm6 (ATCC PRA-372).</title>
        <authorList>
            <person name="Bakowski M.A."/>
            <person name="Priest M."/>
            <person name="Young S."/>
            <person name="Cuomo C.A."/>
            <person name="Troemel E.R."/>
        </authorList>
    </citation>
    <scope>NUCLEOTIDE SEQUENCE [LARGE SCALE GENOMIC DNA]</scope>
    <source>
        <strain evidence="14 15">ERTm6</strain>
    </source>
</reference>
<keyword evidence="9" id="KW-0131">Cell cycle</keyword>
<evidence type="ECO:0000256" key="7">
    <source>
        <dbReference type="ARBA" id="ARBA00023054"/>
    </source>
</evidence>
<proteinExistence type="inferred from homology"/>
<keyword evidence="10" id="KW-0137">Centromere</keyword>
<dbReference type="GO" id="GO:0031262">
    <property type="term" value="C:Ndc80 complex"/>
    <property type="evidence" value="ECO:0007669"/>
    <property type="project" value="InterPro"/>
</dbReference>
<name>A0A086IZJ1_NEMA1</name>
<feature type="coiled-coil region" evidence="11">
    <location>
        <begin position="135"/>
        <end position="162"/>
    </location>
</feature>
<evidence type="ECO:0000313" key="14">
    <source>
        <dbReference type="EMBL" id="KFG25309.1"/>
    </source>
</evidence>
<dbReference type="HOGENOM" id="CLU_025461_1_1_1"/>
<organism evidence="14 15">
    <name type="scientific">Nematocida ausubeli (strain ATCC PRA-371 / ERTm2)</name>
    <name type="common">Nematode killer fungus</name>
    <dbReference type="NCBI Taxonomy" id="1913371"/>
    <lineage>
        <taxon>Eukaryota</taxon>
        <taxon>Fungi</taxon>
        <taxon>Fungi incertae sedis</taxon>
        <taxon>Microsporidia</taxon>
        <taxon>Nematocida</taxon>
    </lineage>
</organism>
<evidence type="ECO:0000259" key="13">
    <source>
        <dbReference type="Pfam" id="PF18595"/>
    </source>
</evidence>
<dbReference type="InterPro" id="IPR041112">
    <property type="entry name" value="Nuf2_DHR10-like"/>
</dbReference>
<evidence type="ECO:0000256" key="11">
    <source>
        <dbReference type="SAM" id="Coils"/>
    </source>
</evidence>
<evidence type="ECO:0000256" key="2">
    <source>
        <dbReference type="ARBA" id="ARBA00004584"/>
    </source>
</evidence>
<keyword evidence="4" id="KW-0158">Chromosome</keyword>
<keyword evidence="5" id="KW-0132">Cell division</keyword>
<comment type="subcellular location">
    <subcellularLocation>
        <location evidence="2">Chromosome</location>
        <location evidence="2">Centromere</location>
    </subcellularLocation>
    <subcellularLocation>
        <location evidence="1">Nucleus</location>
    </subcellularLocation>
</comment>
<evidence type="ECO:0000256" key="8">
    <source>
        <dbReference type="ARBA" id="ARBA00023242"/>
    </source>
</evidence>
<dbReference type="Pfam" id="PF18595">
    <property type="entry name" value="Nuf2_DHR10-like"/>
    <property type="match status" value="1"/>
</dbReference>
<dbReference type="InterPro" id="IPR005549">
    <property type="entry name" value="Kinetochore_Nuf2_N"/>
</dbReference>
<feature type="coiled-coil region" evidence="11">
    <location>
        <begin position="352"/>
        <end position="400"/>
    </location>
</feature>
<keyword evidence="7 11" id="KW-0175">Coiled coil</keyword>
<dbReference type="GeneID" id="77677053"/>
<dbReference type="Pfam" id="PF03800">
    <property type="entry name" value="Nuf2"/>
    <property type="match status" value="1"/>
</dbReference>
<dbReference type="InterPro" id="IPR038275">
    <property type="entry name" value="Nuf2_N_sf"/>
</dbReference>
<evidence type="ECO:0000256" key="9">
    <source>
        <dbReference type="ARBA" id="ARBA00023306"/>
    </source>
</evidence>
<keyword evidence="15" id="KW-1185">Reference proteome</keyword>
<accession>A0A086IZJ1</accession>
<dbReference type="GO" id="GO:0051301">
    <property type="term" value="P:cell division"/>
    <property type="evidence" value="ECO:0007669"/>
    <property type="project" value="UniProtKB-KW"/>
</dbReference>
<sequence length="436" mass="50669">MKNFIIKMKVQAPTYTMPNMPVKDIVECLSESGFNILAADITHPNTAYITRLYEGILGIFLEHRIPENLDESTSLILVYIHMKKFVERIGMGTFFLMDIIKPEAGRTVKILSGIVNFALFKESKRHLLTNIYRKREEIEMIIEETERHIEKSEQVLSQKREEKGQSLRQIKSILKDIAEKEAEIINYHRIQQAMAIETEEISKEQQKLNESISMEKCEIMNISQEITKLQAKIVKNPEQLKELLIAMKSQLSDEAEILKEYEKRISMLHNTINMFQKVTEDLKSLMCVVSLVGEYSRKYSETELQLKRLQNENGSLEVENKSKHAKKLLLEKKIGYIVEKMASLTAEDAVRMDGLRKEFEALREKHVKISEQREHAQQLIQQNNEEIKNLEKEIIELESAHQSRLSSIYNGLVQQKNFLSGYGEDIQKVFSGEYVL</sequence>
<evidence type="ECO:0000256" key="4">
    <source>
        <dbReference type="ARBA" id="ARBA00022454"/>
    </source>
</evidence>
<evidence type="ECO:0000256" key="10">
    <source>
        <dbReference type="ARBA" id="ARBA00023328"/>
    </source>
</evidence>
<evidence type="ECO:0000256" key="3">
    <source>
        <dbReference type="ARBA" id="ARBA00005498"/>
    </source>
</evidence>
<keyword evidence="8" id="KW-0539">Nucleus</keyword>
<dbReference type="AlphaFoldDB" id="A0A086IZJ1"/>
<dbReference type="EMBL" id="AKIJ01000005">
    <property type="protein sequence ID" value="KFG25309.1"/>
    <property type="molecule type" value="Genomic_DNA"/>
</dbReference>
<evidence type="ECO:0000313" key="15">
    <source>
        <dbReference type="Proteomes" id="UP000054524"/>
    </source>
</evidence>
<comment type="caution">
    <text evidence="14">The sequence shown here is derived from an EMBL/GenBank/DDBJ whole genome shotgun (WGS) entry which is preliminary data.</text>
</comment>
<dbReference type="GO" id="GO:0005634">
    <property type="term" value="C:nucleus"/>
    <property type="evidence" value="ECO:0007669"/>
    <property type="project" value="UniProtKB-SubCell"/>
</dbReference>
<evidence type="ECO:0008006" key="16">
    <source>
        <dbReference type="Google" id="ProtNLM"/>
    </source>
</evidence>
<feature type="domain" description="Kinetochore protein Nuf2 N-terminal" evidence="12">
    <location>
        <begin position="15"/>
        <end position="135"/>
    </location>
</feature>